<dbReference type="Proteomes" id="UP000293433">
    <property type="component" value="Unassembled WGS sequence"/>
</dbReference>
<keyword evidence="3" id="KW-1185">Reference proteome</keyword>
<accession>A0A4Q7LS85</accession>
<name>A0A4Q7LS85_9BURK</name>
<comment type="caution">
    <text evidence="2">The sequence shown here is derived from an EMBL/GenBank/DDBJ whole genome shotgun (WGS) entry which is preliminary data.</text>
</comment>
<evidence type="ECO:0000313" key="3">
    <source>
        <dbReference type="Proteomes" id="UP000293433"/>
    </source>
</evidence>
<dbReference type="EMBL" id="SGWV01000008">
    <property type="protein sequence ID" value="RZS57127.1"/>
    <property type="molecule type" value="Genomic_DNA"/>
</dbReference>
<evidence type="ECO:0000256" key="1">
    <source>
        <dbReference type="SAM" id="MobiDB-lite"/>
    </source>
</evidence>
<sequence length="582" mass="61639">MQKNSHHSVPRGSVSPHNWPTCVLGRINVETNIMSAKIPSILKSAGTLLISVLLTACGGGEETGTSSSTTPISNPITTPGTTPTTGPGVSSTQQPRWTTPLLLETSNSQVELFSNVPRYWLGISDSGDATVAFIQADATGRRALQVTRGNSDTNWSEPTVIDAAAPIDVGDYPFSGSVSRPDVAVSPNGNAVVAWAHLTDCGTGSYLKNPADPCSFVYASRRLAGESNWEAPIRVSDSPYGVWGPHRVKINDRGDVAILFAHAEPTETTARIDRPGVALRTATESAFRVEVLNDWPIAYGFATGPELHRLVILGLDETGHVNVTGQRGTDIVSYRGSVASGFGSVQVAAELESRAATASLFAVHTGSSGYIATLWLQDTATTAGSVLLSVFSPTTQSWTPSAVPIDLTQYLSSGALTTANSLSLFSTSKWALRVTDDSAGHVLIYDRCTLTQWKAGAVIPKKNLPSLCGLHLSDNALFVFNQKGDYVGVNASGYDGGWVSYNQSTNSMTHTMPANLAGVQPQDYVLGTRTRIAGSFPTVMDVSNTGKAILVTSNRYATLPSASGPIGDLHPSLYNLWGLFLH</sequence>
<feature type="compositionally biased region" description="Low complexity" evidence="1">
    <location>
        <begin position="63"/>
        <end position="92"/>
    </location>
</feature>
<protein>
    <submittedName>
        <fullName evidence="2">Uncharacterized protein</fullName>
    </submittedName>
</protein>
<organism evidence="2 3">
    <name type="scientific">Sphaerotilus mobilis</name>
    <dbReference type="NCBI Taxonomy" id="47994"/>
    <lineage>
        <taxon>Bacteria</taxon>
        <taxon>Pseudomonadati</taxon>
        <taxon>Pseudomonadota</taxon>
        <taxon>Betaproteobacteria</taxon>
        <taxon>Burkholderiales</taxon>
        <taxon>Sphaerotilaceae</taxon>
        <taxon>Sphaerotilus</taxon>
    </lineage>
</organism>
<proteinExistence type="predicted"/>
<dbReference type="AlphaFoldDB" id="A0A4Q7LS85"/>
<feature type="region of interest" description="Disordered" evidence="1">
    <location>
        <begin position="60"/>
        <end position="95"/>
    </location>
</feature>
<gene>
    <name evidence="2" type="ORF">EV685_1691</name>
</gene>
<reference evidence="2 3" key="1">
    <citation type="submission" date="2019-02" db="EMBL/GenBank/DDBJ databases">
        <title>Genomic Encyclopedia of Type Strains, Phase IV (KMG-IV): sequencing the most valuable type-strain genomes for metagenomic binning, comparative biology and taxonomic classification.</title>
        <authorList>
            <person name="Goeker M."/>
        </authorList>
    </citation>
    <scope>NUCLEOTIDE SEQUENCE [LARGE SCALE GENOMIC DNA]</scope>
    <source>
        <strain evidence="2 3">DSM 10617</strain>
    </source>
</reference>
<evidence type="ECO:0000313" key="2">
    <source>
        <dbReference type="EMBL" id="RZS57127.1"/>
    </source>
</evidence>